<keyword evidence="2" id="KW-1133">Transmembrane helix</keyword>
<proteinExistence type="predicted"/>
<keyword evidence="2" id="KW-0812">Transmembrane</keyword>
<dbReference type="AlphaFoldDB" id="A0A382GTA2"/>
<sequence length="85" mass="8919">MSDSDPRDSASSDGEEIPVGGDKPAESVNPMAEIFRSVGNQPPPKELSAEEKQKGKKGCLIAIGVWIAIGVIVRIVMGVVGEDEV</sequence>
<name>A0A382GTA2_9ZZZZ</name>
<reference evidence="3" key="1">
    <citation type="submission" date="2018-05" db="EMBL/GenBank/DDBJ databases">
        <authorList>
            <person name="Lanie J.A."/>
            <person name="Ng W.-L."/>
            <person name="Kazmierczak K.M."/>
            <person name="Andrzejewski T.M."/>
            <person name="Davidsen T.M."/>
            <person name="Wayne K.J."/>
            <person name="Tettelin H."/>
            <person name="Glass J.I."/>
            <person name="Rusch D."/>
            <person name="Podicherti R."/>
            <person name="Tsui H.-C.T."/>
            <person name="Winkler M.E."/>
        </authorList>
    </citation>
    <scope>NUCLEOTIDE SEQUENCE</scope>
</reference>
<feature type="non-terminal residue" evidence="3">
    <location>
        <position position="85"/>
    </location>
</feature>
<keyword evidence="2" id="KW-0472">Membrane</keyword>
<dbReference type="EMBL" id="UINC01057037">
    <property type="protein sequence ID" value="SVB77773.1"/>
    <property type="molecule type" value="Genomic_DNA"/>
</dbReference>
<evidence type="ECO:0000313" key="3">
    <source>
        <dbReference type="EMBL" id="SVB77773.1"/>
    </source>
</evidence>
<organism evidence="3">
    <name type="scientific">marine metagenome</name>
    <dbReference type="NCBI Taxonomy" id="408172"/>
    <lineage>
        <taxon>unclassified sequences</taxon>
        <taxon>metagenomes</taxon>
        <taxon>ecological metagenomes</taxon>
    </lineage>
</organism>
<feature type="compositionally biased region" description="Basic and acidic residues" evidence="1">
    <location>
        <begin position="1"/>
        <end position="10"/>
    </location>
</feature>
<accession>A0A382GTA2</accession>
<feature type="transmembrane region" description="Helical" evidence="2">
    <location>
        <begin position="59"/>
        <end position="80"/>
    </location>
</feature>
<feature type="region of interest" description="Disordered" evidence="1">
    <location>
        <begin position="1"/>
        <end position="53"/>
    </location>
</feature>
<evidence type="ECO:0000256" key="2">
    <source>
        <dbReference type="SAM" id="Phobius"/>
    </source>
</evidence>
<gene>
    <name evidence="3" type="ORF">METZ01_LOCUS230627</name>
</gene>
<evidence type="ECO:0000256" key="1">
    <source>
        <dbReference type="SAM" id="MobiDB-lite"/>
    </source>
</evidence>
<protein>
    <submittedName>
        <fullName evidence="3">Uncharacterized protein</fullName>
    </submittedName>
</protein>